<organism evidence="5 6">
    <name type="scientific">Spiribacter insolitus</name>
    <dbReference type="NCBI Taxonomy" id="3122417"/>
    <lineage>
        <taxon>Bacteria</taxon>
        <taxon>Pseudomonadati</taxon>
        <taxon>Pseudomonadota</taxon>
        <taxon>Gammaproteobacteria</taxon>
        <taxon>Chromatiales</taxon>
        <taxon>Ectothiorhodospiraceae</taxon>
        <taxon>Spiribacter</taxon>
    </lineage>
</organism>
<dbReference type="PANTHER" id="PTHR43630:SF1">
    <property type="entry name" value="POLY-BETA-1,6-N-ACETYL-D-GLUCOSAMINE SYNTHASE"/>
    <property type="match status" value="1"/>
</dbReference>
<feature type="transmembrane region" description="Helical" evidence="4">
    <location>
        <begin position="354"/>
        <end position="374"/>
    </location>
</feature>
<accession>A0ABV3T699</accession>
<keyword evidence="4" id="KW-1133">Transmembrane helix</keyword>
<dbReference type="PANTHER" id="PTHR43630">
    <property type="entry name" value="POLY-BETA-1,6-N-ACETYL-D-GLUCOSAMINE SYNTHASE"/>
    <property type="match status" value="1"/>
</dbReference>
<dbReference type="Pfam" id="PF13641">
    <property type="entry name" value="Glyco_tranf_2_3"/>
    <property type="match status" value="1"/>
</dbReference>
<dbReference type="CDD" id="cd06423">
    <property type="entry name" value="CESA_like"/>
    <property type="match status" value="1"/>
</dbReference>
<evidence type="ECO:0000256" key="4">
    <source>
        <dbReference type="SAM" id="Phobius"/>
    </source>
</evidence>
<feature type="transmembrane region" description="Helical" evidence="4">
    <location>
        <begin position="319"/>
        <end position="342"/>
    </location>
</feature>
<protein>
    <submittedName>
        <fullName evidence="5">Glycosyltransferase family 2 protein</fullName>
    </submittedName>
</protein>
<gene>
    <name evidence="5" type="ORF">V6X30_04865</name>
</gene>
<reference evidence="5 6" key="1">
    <citation type="submission" date="2024-02" db="EMBL/GenBank/DDBJ databases">
        <title>New especies of Spiribacter isolated from saline water.</title>
        <authorList>
            <person name="Leon M.J."/>
            <person name="De La Haba R."/>
            <person name="Sanchez-Porro C."/>
            <person name="Ventosa A."/>
        </authorList>
    </citation>
    <scope>NUCLEOTIDE SEQUENCE [LARGE SCALE GENOMIC DNA]</scope>
    <source>
        <strain evidence="6">ag22IC4-189</strain>
    </source>
</reference>
<keyword evidence="4" id="KW-0472">Membrane</keyword>
<dbReference type="RefSeq" id="WP_367983520.1">
    <property type="nucleotide sequence ID" value="NZ_JBAKFF010000001.1"/>
</dbReference>
<proteinExistence type="inferred from homology"/>
<dbReference type="Gene3D" id="3.90.550.10">
    <property type="entry name" value="Spore Coat Polysaccharide Biosynthesis Protein SpsA, Chain A"/>
    <property type="match status" value="1"/>
</dbReference>
<sequence length="432" mass="48770">MLEASVQAALMMASQQPVFPMVLILELPLYALIIAGIIRYRLIHRRAHRQPRLHAPPVSCVITCYSEGPAVQNTIRSLASQIYPGSIEILAVVDGASANRETWQALQAMKSELARSPKRTLKILPKWHRGGRVSSMNAGLQLSRGEIVMALDGDTSFDNDMVAEAVSRMADPAMLALTGTLRVRNRRASLWTRFQALEYLVGLIATRTGLGSFNLLNNVSGAFGVFRRDVLTRMGGWECGTAEDLDMTMRLKRYGHRRRDRRIGFEPYAIGHTDAPSGFRELLKQRLRWDGDLFYIYARKHRGAFAPGIMGWPNLIATLWYGLLHQIVLPFVIVIYLIWIVMTRPAEQVMAGLILIYGLYLLISLVMTVIAIAMLSERRGEDLPLLLLLPLFPLYRGGMRLWSTVAILAEIVLETHKDSSMAPWWILKRSRY</sequence>
<keyword evidence="4" id="KW-0812">Transmembrane</keyword>
<comment type="caution">
    <text evidence="5">The sequence shown here is derived from an EMBL/GenBank/DDBJ whole genome shotgun (WGS) entry which is preliminary data.</text>
</comment>
<evidence type="ECO:0000256" key="1">
    <source>
        <dbReference type="ARBA" id="ARBA00006739"/>
    </source>
</evidence>
<comment type="similarity">
    <text evidence="1">Belongs to the glycosyltransferase 2 family.</text>
</comment>
<dbReference type="Proteomes" id="UP001556637">
    <property type="component" value="Unassembled WGS sequence"/>
</dbReference>
<evidence type="ECO:0000256" key="2">
    <source>
        <dbReference type="ARBA" id="ARBA00022676"/>
    </source>
</evidence>
<keyword evidence="6" id="KW-1185">Reference proteome</keyword>
<evidence type="ECO:0000313" key="5">
    <source>
        <dbReference type="EMBL" id="MEX0430734.1"/>
    </source>
</evidence>
<dbReference type="InterPro" id="IPR029044">
    <property type="entry name" value="Nucleotide-diphossugar_trans"/>
</dbReference>
<feature type="transmembrane region" description="Helical" evidence="4">
    <location>
        <begin position="20"/>
        <end position="42"/>
    </location>
</feature>
<keyword evidence="3" id="KW-0808">Transferase</keyword>
<evidence type="ECO:0000256" key="3">
    <source>
        <dbReference type="ARBA" id="ARBA00022679"/>
    </source>
</evidence>
<dbReference type="EMBL" id="JBAKFF010000001">
    <property type="protein sequence ID" value="MEX0430734.1"/>
    <property type="molecule type" value="Genomic_DNA"/>
</dbReference>
<keyword evidence="2" id="KW-0328">Glycosyltransferase</keyword>
<evidence type="ECO:0000313" key="6">
    <source>
        <dbReference type="Proteomes" id="UP001556637"/>
    </source>
</evidence>
<name>A0ABV3T699_9GAMM</name>
<dbReference type="SUPFAM" id="SSF53448">
    <property type="entry name" value="Nucleotide-diphospho-sugar transferases"/>
    <property type="match status" value="1"/>
</dbReference>